<dbReference type="PRINTS" id="PR00682">
    <property type="entry name" value="IPNSYNTHASE"/>
</dbReference>
<dbReference type="Pfam" id="PF03171">
    <property type="entry name" value="2OG-FeII_Oxy"/>
    <property type="match status" value="1"/>
</dbReference>
<reference evidence="5 6" key="1">
    <citation type="submission" date="2018-02" db="EMBL/GenBank/DDBJ databases">
        <title>Draft genome sequences of Elsinoe sp., causing black scab on jojoba.</title>
        <authorList>
            <person name="Stodart B."/>
            <person name="Jeffress S."/>
            <person name="Ash G."/>
            <person name="Arun Chinnappa K."/>
        </authorList>
    </citation>
    <scope>NUCLEOTIDE SEQUENCE [LARGE SCALE GENOMIC DNA]</scope>
    <source>
        <strain evidence="5 6">Hillstone_2</strain>
    </source>
</reference>
<dbReference type="GO" id="GO:0051213">
    <property type="term" value="F:dioxygenase activity"/>
    <property type="evidence" value="ECO:0007669"/>
    <property type="project" value="UniProtKB-KW"/>
</dbReference>
<comment type="similarity">
    <text evidence="1 2">Belongs to the iron/ascorbate-dependent oxidoreductase family.</text>
</comment>
<keyword evidence="2" id="KW-0479">Metal-binding</keyword>
<dbReference type="InterPro" id="IPR027443">
    <property type="entry name" value="IPNS-like_sf"/>
</dbReference>
<evidence type="ECO:0000259" key="4">
    <source>
        <dbReference type="PROSITE" id="PS51471"/>
    </source>
</evidence>
<keyword evidence="5" id="KW-0223">Dioxygenase</keyword>
<dbReference type="EMBL" id="PTQR01000106">
    <property type="protein sequence ID" value="TKX19862.1"/>
    <property type="molecule type" value="Genomic_DNA"/>
</dbReference>
<dbReference type="SUPFAM" id="SSF51197">
    <property type="entry name" value="Clavaminate synthase-like"/>
    <property type="match status" value="1"/>
</dbReference>
<proteinExistence type="inferred from homology"/>
<evidence type="ECO:0000256" key="3">
    <source>
        <dbReference type="SAM" id="MobiDB-lite"/>
    </source>
</evidence>
<dbReference type="GO" id="GO:0046872">
    <property type="term" value="F:metal ion binding"/>
    <property type="evidence" value="ECO:0007669"/>
    <property type="project" value="UniProtKB-KW"/>
</dbReference>
<dbReference type="Gene3D" id="2.60.120.330">
    <property type="entry name" value="B-lactam Antibiotic, Isopenicillin N Synthase, Chain"/>
    <property type="match status" value="1"/>
</dbReference>
<dbReference type="Proteomes" id="UP000308133">
    <property type="component" value="Unassembled WGS sequence"/>
</dbReference>
<dbReference type="PROSITE" id="PS51471">
    <property type="entry name" value="FE2OG_OXY"/>
    <property type="match status" value="1"/>
</dbReference>
<evidence type="ECO:0000256" key="1">
    <source>
        <dbReference type="ARBA" id="ARBA00008056"/>
    </source>
</evidence>
<dbReference type="Pfam" id="PF14226">
    <property type="entry name" value="DIOX_N"/>
    <property type="match status" value="1"/>
</dbReference>
<feature type="domain" description="Fe2OG dioxygenase" evidence="4">
    <location>
        <begin position="175"/>
        <end position="280"/>
    </location>
</feature>
<evidence type="ECO:0000313" key="5">
    <source>
        <dbReference type="EMBL" id="TKX19862.1"/>
    </source>
</evidence>
<dbReference type="InterPro" id="IPR005123">
    <property type="entry name" value="Oxoglu/Fe-dep_dioxygenase_dom"/>
</dbReference>
<dbReference type="InterPro" id="IPR044861">
    <property type="entry name" value="IPNS-like_FE2OG_OXY"/>
</dbReference>
<evidence type="ECO:0000313" key="6">
    <source>
        <dbReference type="Proteomes" id="UP000308133"/>
    </source>
</evidence>
<gene>
    <name evidence="5" type="ORF">C1H76_8060</name>
</gene>
<sequence>MGSLPEKEALRIPVIDISGFYTGDEIRTRNIVGELRAACEAPGFFQVVGHDVPPQLRADLLTKVADFYRLPAEKKQALDTKNSPCFRGYEKIGTQHLEQGFDDQKEGFMISADKPNSTRFLQGTNQWLAEADAPGFRDTFTAYFEGVRNLSRTMFRLMSMTLGLDPQYLDNFVDGADGMCRAYRYPPTTPEAASKSRGIGAHTDFGALTLLMQDEIGGLEVFHKPSGTWHPVQSVKDAFVVNIGDMMERWTNGRCSSTLHRVISPVSERNRYSVAFFNEGPLDQIIDCIPTCLAPGEQPKHEPVTPVELEVGEKMEELIKWHYPFPDDLRMECGPKQAEDHAGGVFESVEFPGTYQSDPEYASDEDVGLSRSDDPDASEGEDDDDDN</sequence>
<accession>A0A4V6YAR9</accession>
<keyword evidence="2" id="KW-0560">Oxidoreductase</keyword>
<name>A0A4V6YAR9_9PEZI</name>
<dbReference type="AlphaFoldDB" id="A0A4V6YAR9"/>
<dbReference type="GO" id="GO:0044283">
    <property type="term" value="P:small molecule biosynthetic process"/>
    <property type="evidence" value="ECO:0007669"/>
    <property type="project" value="UniProtKB-ARBA"/>
</dbReference>
<dbReference type="PANTHER" id="PTHR47990">
    <property type="entry name" value="2-OXOGLUTARATE (2OG) AND FE(II)-DEPENDENT OXYGENASE SUPERFAMILY PROTEIN-RELATED"/>
    <property type="match status" value="1"/>
</dbReference>
<dbReference type="InterPro" id="IPR050231">
    <property type="entry name" value="Iron_ascorbate_oxido_reductase"/>
</dbReference>
<comment type="caution">
    <text evidence="5">The sequence shown here is derived from an EMBL/GenBank/DDBJ whole genome shotgun (WGS) entry which is preliminary data.</text>
</comment>
<organism evidence="5 6">
    <name type="scientific">Elsinoe australis</name>
    <dbReference type="NCBI Taxonomy" id="40998"/>
    <lineage>
        <taxon>Eukaryota</taxon>
        <taxon>Fungi</taxon>
        <taxon>Dikarya</taxon>
        <taxon>Ascomycota</taxon>
        <taxon>Pezizomycotina</taxon>
        <taxon>Dothideomycetes</taxon>
        <taxon>Dothideomycetidae</taxon>
        <taxon>Myriangiales</taxon>
        <taxon>Elsinoaceae</taxon>
        <taxon>Elsinoe</taxon>
    </lineage>
</organism>
<feature type="compositionally biased region" description="Acidic residues" evidence="3">
    <location>
        <begin position="375"/>
        <end position="387"/>
    </location>
</feature>
<dbReference type="InterPro" id="IPR026992">
    <property type="entry name" value="DIOX_N"/>
</dbReference>
<keyword evidence="2" id="KW-0408">Iron</keyword>
<protein>
    <submittedName>
        <fullName evidence="5">2-oxoglutarate-dependent dioxygenase-like protein 1</fullName>
    </submittedName>
</protein>
<feature type="region of interest" description="Disordered" evidence="3">
    <location>
        <begin position="332"/>
        <end position="387"/>
    </location>
</feature>
<evidence type="ECO:0000256" key="2">
    <source>
        <dbReference type="RuleBase" id="RU003682"/>
    </source>
</evidence>
<feature type="compositionally biased region" description="Basic and acidic residues" evidence="3">
    <location>
        <begin position="332"/>
        <end position="342"/>
    </location>
</feature>